<comment type="caution">
    <text evidence="6">The sequence shown here is derived from an EMBL/GenBank/DDBJ whole genome shotgun (WGS) entry which is preliminary data.</text>
</comment>
<reference evidence="6 7" key="1">
    <citation type="submission" date="2019-09" db="EMBL/GenBank/DDBJ databases">
        <title>Bird 10,000 Genomes (B10K) Project - Family phase.</title>
        <authorList>
            <person name="Zhang G."/>
        </authorList>
    </citation>
    <scope>NUCLEOTIDE SEQUENCE [LARGE SCALE GENOMIC DNA]</scope>
    <source>
        <strain evidence="6">B10K-CU-031-08</strain>
        <tissue evidence="6">Muscle</tissue>
    </source>
</reference>
<keyword evidence="4" id="KW-0393">Immunoglobulin domain</keyword>
<sequence length="184" mass="20211">GAPTISIFQKPAGVIPLGGATTICCSCQRDNGYFKLYKNGRQVRILELRGSKAEFFISNATQKDTGAYSCHYLEGDTVLARSETVEIQVQEFSLPEPVLSVLPGHDVAAGVDVVFRCTIAHPKAGCLLYLEGLIKAIKFISKDEDYTLSHVHKGNEGRYSCQCFTRNTSFKWSAVSKTLDLAVR</sequence>
<evidence type="ECO:0000256" key="2">
    <source>
        <dbReference type="ARBA" id="ARBA00023157"/>
    </source>
</evidence>
<dbReference type="InterPro" id="IPR050412">
    <property type="entry name" value="Ig-like_Receptors_ImmuneReg"/>
</dbReference>
<dbReference type="FunFam" id="2.60.40.10:FF:000033">
    <property type="entry name" value="Killer cell immunoglobulin-like receptor"/>
    <property type="match status" value="2"/>
</dbReference>
<dbReference type="EMBL" id="VWPO01003976">
    <property type="protein sequence ID" value="NXY78074.1"/>
    <property type="molecule type" value="Genomic_DNA"/>
</dbReference>
<accession>A0A7L4MQA7</accession>
<evidence type="ECO:0000313" key="7">
    <source>
        <dbReference type="Proteomes" id="UP000583049"/>
    </source>
</evidence>
<dbReference type="PANTHER" id="PTHR11738:SF186">
    <property type="entry name" value="OSTEOCLAST-ASSOCIATED IMMUNOGLOBULIN-LIKE RECEPTOR"/>
    <property type="match status" value="1"/>
</dbReference>
<dbReference type="GO" id="GO:0007166">
    <property type="term" value="P:cell surface receptor signaling pathway"/>
    <property type="evidence" value="ECO:0007669"/>
    <property type="project" value="UniProtKB-ARBA"/>
</dbReference>
<keyword evidence="7" id="KW-1185">Reference proteome</keyword>
<evidence type="ECO:0000256" key="4">
    <source>
        <dbReference type="ARBA" id="ARBA00023319"/>
    </source>
</evidence>
<dbReference type="InterPro" id="IPR007110">
    <property type="entry name" value="Ig-like_dom"/>
</dbReference>
<keyword evidence="1" id="KW-0677">Repeat</keyword>
<proteinExistence type="predicted"/>
<evidence type="ECO:0000259" key="5">
    <source>
        <dbReference type="PROSITE" id="PS50835"/>
    </source>
</evidence>
<feature type="non-terminal residue" evidence="6">
    <location>
        <position position="1"/>
    </location>
</feature>
<dbReference type="SUPFAM" id="SSF48726">
    <property type="entry name" value="Immunoglobulin"/>
    <property type="match status" value="2"/>
</dbReference>
<dbReference type="PROSITE" id="PS50835">
    <property type="entry name" value="IG_LIKE"/>
    <property type="match status" value="1"/>
</dbReference>
<feature type="non-terminal residue" evidence="6">
    <location>
        <position position="184"/>
    </location>
</feature>
<dbReference type="Gene3D" id="2.60.40.10">
    <property type="entry name" value="Immunoglobulins"/>
    <property type="match status" value="2"/>
</dbReference>
<organism evidence="6 7">
    <name type="scientific">Glareola pratincola</name>
    <name type="common">Collared pratincole</name>
    <name type="synonym">Hirundo pratincola</name>
    <dbReference type="NCBI Taxonomy" id="43316"/>
    <lineage>
        <taxon>Eukaryota</taxon>
        <taxon>Metazoa</taxon>
        <taxon>Chordata</taxon>
        <taxon>Craniata</taxon>
        <taxon>Vertebrata</taxon>
        <taxon>Euteleostomi</taxon>
        <taxon>Archelosauria</taxon>
        <taxon>Archosauria</taxon>
        <taxon>Dinosauria</taxon>
        <taxon>Saurischia</taxon>
        <taxon>Theropoda</taxon>
        <taxon>Coelurosauria</taxon>
        <taxon>Aves</taxon>
        <taxon>Neognathae</taxon>
        <taxon>Neoaves</taxon>
        <taxon>Charadriiformes</taxon>
        <taxon>Glareolidae</taxon>
        <taxon>Glareola</taxon>
    </lineage>
</organism>
<dbReference type="AlphaFoldDB" id="A0A7L4MQA7"/>
<dbReference type="SMART" id="SM00409">
    <property type="entry name" value="IG"/>
    <property type="match status" value="2"/>
</dbReference>
<dbReference type="InterPro" id="IPR003599">
    <property type="entry name" value="Ig_sub"/>
</dbReference>
<dbReference type="InterPro" id="IPR013151">
    <property type="entry name" value="Immunoglobulin_dom"/>
</dbReference>
<evidence type="ECO:0000313" key="6">
    <source>
        <dbReference type="EMBL" id="NXY78074.1"/>
    </source>
</evidence>
<dbReference type="Proteomes" id="UP000583049">
    <property type="component" value="Unassembled WGS sequence"/>
</dbReference>
<evidence type="ECO:0000256" key="1">
    <source>
        <dbReference type="ARBA" id="ARBA00022737"/>
    </source>
</evidence>
<dbReference type="GO" id="GO:0002764">
    <property type="term" value="P:immune response-regulating signaling pathway"/>
    <property type="evidence" value="ECO:0007669"/>
    <property type="project" value="TreeGrafter"/>
</dbReference>
<dbReference type="InterPro" id="IPR036179">
    <property type="entry name" value="Ig-like_dom_sf"/>
</dbReference>
<dbReference type="Pfam" id="PF00047">
    <property type="entry name" value="ig"/>
    <property type="match status" value="1"/>
</dbReference>
<feature type="domain" description="Ig-like" evidence="5">
    <location>
        <begin position="3"/>
        <end position="86"/>
    </location>
</feature>
<keyword evidence="2" id="KW-1015">Disulfide bond</keyword>
<evidence type="ECO:0000256" key="3">
    <source>
        <dbReference type="ARBA" id="ARBA00023180"/>
    </source>
</evidence>
<name>A0A7L4MQA7_GLAPT</name>
<dbReference type="InterPro" id="IPR013783">
    <property type="entry name" value="Ig-like_fold"/>
</dbReference>
<protein>
    <submittedName>
        <fullName evidence="6">IGSF1 protein</fullName>
    </submittedName>
</protein>
<gene>
    <name evidence="6" type="primary">Igsf1</name>
    <name evidence="6" type="ORF">GLAPRA_R01391</name>
</gene>
<dbReference type="PANTHER" id="PTHR11738">
    <property type="entry name" value="MHC CLASS I NK CELL RECEPTOR"/>
    <property type="match status" value="1"/>
</dbReference>
<keyword evidence="3" id="KW-0325">Glycoprotein</keyword>